<evidence type="ECO:0000313" key="11">
    <source>
        <dbReference type="EMBL" id="KAG6459157.1"/>
    </source>
</evidence>
<sequence>METRSYGECRCCLAKGKHRDITKEYYVNGIREVIIDNFMECFNLFLSTNVQLSTLICSSCVLRLRDACSFRNLVVNTERKLLDALTDSEQKQTVFVNVAAGLASDDYNLHEEVDIKMEPVEEVKEELQDNEYYDIDVELDDADSIDYHIKDHARDKRNGRDSLVDGEAEILARFDPKSLRPLPTRLTLANTCPDYVKHLNLLKGTMVMPNMIKKLLKENEKKKLELSGNVYITEKVAQVINAATLIELSNMTPFKSRGRNGFLCFYCPNVFDKGSKLREHTLEHDKTETRKILKTYVTESLIVNADITNLKCTICDEALPSLGELRTHLIKHHKKEIYTEFTDRTIPFKLSDNNQFECQICACSFVTFGGIERHMNVHFRNYICKDCGTGFVTKARLKVHYYNSHVGGAFPCEMCGKTFGTQLKHKNHVDSVHKMVKRFKCNKCPERFTEYVYRQRHLVEVHGVPRISYKCNVCEKSFSRRYNLSTHMKRDHLEERDFQCDLCTYTCFSSKQLSMHMVKHNGDRIFECSVCKKSYARKKTLSEHMKIHNNDRRFSCAVCGQAFVQKCSLKGHMKTHHIEYSLS</sequence>
<dbReference type="Pfam" id="PF13894">
    <property type="entry name" value="zf-C2H2_4"/>
    <property type="match status" value="1"/>
</dbReference>
<feature type="binding site" evidence="8">
    <location>
        <position position="9"/>
    </location>
    <ligand>
        <name>Zn(2+)</name>
        <dbReference type="ChEBI" id="CHEBI:29105"/>
    </ligand>
</feature>
<feature type="domain" description="C2H2-type" evidence="9">
    <location>
        <begin position="469"/>
        <end position="497"/>
    </location>
</feature>
<dbReference type="EMBL" id="JH668611">
    <property type="protein sequence ID" value="KAG6459157.1"/>
    <property type="molecule type" value="Genomic_DNA"/>
</dbReference>
<dbReference type="SMART" id="SM00355">
    <property type="entry name" value="ZnF_C2H2"/>
    <property type="match status" value="10"/>
</dbReference>
<dbReference type="Pfam" id="PF13912">
    <property type="entry name" value="zf-C2H2_6"/>
    <property type="match status" value="1"/>
</dbReference>
<evidence type="ECO:0000256" key="2">
    <source>
        <dbReference type="ARBA" id="ARBA00022737"/>
    </source>
</evidence>
<dbReference type="AlphaFoldDB" id="A0A922CUT8"/>
<comment type="similarity">
    <text evidence="6">Belongs to the snail C2H2-type zinc-finger protein family.</text>
</comment>
<keyword evidence="5" id="KW-0539">Nucleus</keyword>
<dbReference type="Gene3D" id="3.30.160.60">
    <property type="entry name" value="Classic Zinc Finger"/>
    <property type="match status" value="6"/>
</dbReference>
<dbReference type="SUPFAM" id="SSF57716">
    <property type="entry name" value="Glucocorticoid receptor-like (DNA-binding domain)"/>
    <property type="match status" value="1"/>
</dbReference>
<evidence type="ECO:0000256" key="1">
    <source>
        <dbReference type="ARBA" id="ARBA00022723"/>
    </source>
</evidence>
<dbReference type="SMART" id="SM00868">
    <property type="entry name" value="zf-AD"/>
    <property type="match status" value="1"/>
</dbReference>
<dbReference type="GO" id="GO:0008270">
    <property type="term" value="F:zinc ion binding"/>
    <property type="evidence" value="ECO:0007669"/>
    <property type="project" value="UniProtKB-UniRule"/>
</dbReference>
<keyword evidence="4 8" id="KW-0862">Zinc</keyword>
<feature type="domain" description="C2H2-type" evidence="9">
    <location>
        <begin position="382"/>
        <end position="407"/>
    </location>
</feature>
<evidence type="ECO:0000256" key="4">
    <source>
        <dbReference type="ARBA" id="ARBA00022833"/>
    </source>
</evidence>
<dbReference type="PROSITE" id="PS51915">
    <property type="entry name" value="ZAD"/>
    <property type="match status" value="1"/>
</dbReference>
<evidence type="ECO:0000256" key="6">
    <source>
        <dbReference type="ARBA" id="ARBA00037948"/>
    </source>
</evidence>
<evidence type="ECO:0000259" key="10">
    <source>
        <dbReference type="PROSITE" id="PS51915"/>
    </source>
</evidence>
<feature type="binding site" evidence="8">
    <location>
        <position position="60"/>
    </location>
    <ligand>
        <name>Zn(2+)</name>
        <dbReference type="ChEBI" id="CHEBI:29105"/>
    </ligand>
</feature>
<name>A0A922CUT8_MANSE</name>
<protein>
    <submittedName>
        <fullName evidence="11">Uncharacterized protein</fullName>
    </submittedName>
</protein>
<reference evidence="11" key="1">
    <citation type="journal article" date="2016" name="Insect Biochem. Mol. Biol.">
        <title>Multifaceted biological insights from a draft genome sequence of the tobacco hornworm moth, Manduca sexta.</title>
        <authorList>
            <person name="Kanost M.R."/>
            <person name="Arrese E.L."/>
            <person name="Cao X."/>
            <person name="Chen Y.R."/>
            <person name="Chellapilla S."/>
            <person name="Goldsmith M.R."/>
            <person name="Grosse-Wilde E."/>
            <person name="Heckel D.G."/>
            <person name="Herndon N."/>
            <person name="Jiang H."/>
            <person name="Papanicolaou A."/>
            <person name="Qu J."/>
            <person name="Soulages J.L."/>
            <person name="Vogel H."/>
            <person name="Walters J."/>
            <person name="Waterhouse R.M."/>
            <person name="Ahn S.J."/>
            <person name="Almeida F.C."/>
            <person name="An C."/>
            <person name="Aqrawi P."/>
            <person name="Bretschneider A."/>
            <person name="Bryant W.B."/>
            <person name="Bucks S."/>
            <person name="Chao H."/>
            <person name="Chevignon G."/>
            <person name="Christen J.M."/>
            <person name="Clarke D.F."/>
            <person name="Dittmer N.T."/>
            <person name="Ferguson L.C.F."/>
            <person name="Garavelou S."/>
            <person name="Gordon K.H.J."/>
            <person name="Gunaratna R.T."/>
            <person name="Han Y."/>
            <person name="Hauser F."/>
            <person name="He Y."/>
            <person name="Heidel-Fischer H."/>
            <person name="Hirsh A."/>
            <person name="Hu Y."/>
            <person name="Jiang H."/>
            <person name="Kalra D."/>
            <person name="Klinner C."/>
            <person name="Konig C."/>
            <person name="Kovar C."/>
            <person name="Kroll A.R."/>
            <person name="Kuwar S.S."/>
            <person name="Lee S.L."/>
            <person name="Lehman R."/>
            <person name="Li K."/>
            <person name="Li Z."/>
            <person name="Liang H."/>
            <person name="Lovelace S."/>
            <person name="Lu Z."/>
            <person name="Mansfield J.H."/>
            <person name="McCulloch K.J."/>
            <person name="Mathew T."/>
            <person name="Morton B."/>
            <person name="Muzny D.M."/>
            <person name="Neunemann D."/>
            <person name="Ongeri F."/>
            <person name="Pauchet Y."/>
            <person name="Pu L.L."/>
            <person name="Pyrousis I."/>
            <person name="Rao X.J."/>
            <person name="Redding A."/>
            <person name="Roesel C."/>
            <person name="Sanchez-Gracia A."/>
            <person name="Schaack S."/>
            <person name="Shukla A."/>
            <person name="Tetreau G."/>
            <person name="Wang Y."/>
            <person name="Xiong G.H."/>
            <person name="Traut W."/>
            <person name="Walsh T.K."/>
            <person name="Worley K.C."/>
            <person name="Wu D."/>
            <person name="Wu W."/>
            <person name="Wu Y.Q."/>
            <person name="Zhang X."/>
            <person name="Zou Z."/>
            <person name="Zucker H."/>
            <person name="Briscoe A.D."/>
            <person name="Burmester T."/>
            <person name="Clem R.J."/>
            <person name="Feyereisen R."/>
            <person name="Grimmelikhuijzen C.J.P."/>
            <person name="Hamodrakas S.J."/>
            <person name="Hansson B.S."/>
            <person name="Huguet E."/>
            <person name="Jermiin L.S."/>
            <person name="Lan Q."/>
            <person name="Lehman H.K."/>
            <person name="Lorenzen M."/>
            <person name="Merzendorfer H."/>
            <person name="Michalopoulos I."/>
            <person name="Morton D.B."/>
            <person name="Muthukrishnan S."/>
            <person name="Oakeshott J.G."/>
            <person name="Palmer W."/>
            <person name="Park Y."/>
            <person name="Passarelli A.L."/>
            <person name="Rozas J."/>
            <person name="Schwartz L.M."/>
            <person name="Smith W."/>
            <person name="Southgate A."/>
            <person name="Vilcinskas A."/>
            <person name="Vogt R."/>
            <person name="Wang P."/>
            <person name="Werren J."/>
            <person name="Yu X.Q."/>
            <person name="Zhou J.J."/>
            <person name="Brown S.J."/>
            <person name="Scherer S.E."/>
            <person name="Richards S."/>
            <person name="Blissard G.W."/>
        </authorList>
    </citation>
    <scope>NUCLEOTIDE SEQUENCE</scope>
</reference>
<feature type="domain" description="C2H2-type" evidence="9">
    <location>
        <begin position="356"/>
        <end position="378"/>
    </location>
</feature>
<feature type="domain" description="C2H2-type" evidence="9">
    <location>
        <begin position="439"/>
        <end position="467"/>
    </location>
</feature>
<dbReference type="InterPro" id="IPR050527">
    <property type="entry name" value="Snail/Krueppel_Znf"/>
</dbReference>
<keyword evidence="12" id="KW-1185">Reference proteome</keyword>
<dbReference type="PANTHER" id="PTHR24388:SF104">
    <property type="entry name" value="AT-RICH BINDING PROTEIN-RELATED"/>
    <property type="match status" value="1"/>
</dbReference>
<feature type="domain" description="C2H2-type" evidence="9">
    <location>
        <begin position="526"/>
        <end position="553"/>
    </location>
</feature>
<dbReference type="FunFam" id="3.30.160.60:FF:000446">
    <property type="entry name" value="Zinc finger protein"/>
    <property type="match status" value="2"/>
</dbReference>
<dbReference type="Gene3D" id="3.40.1800.20">
    <property type="match status" value="1"/>
</dbReference>
<organism evidence="11 12">
    <name type="scientific">Manduca sexta</name>
    <name type="common">Tobacco hawkmoth</name>
    <name type="synonym">Tobacco hornworm</name>
    <dbReference type="NCBI Taxonomy" id="7130"/>
    <lineage>
        <taxon>Eukaryota</taxon>
        <taxon>Metazoa</taxon>
        <taxon>Ecdysozoa</taxon>
        <taxon>Arthropoda</taxon>
        <taxon>Hexapoda</taxon>
        <taxon>Insecta</taxon>
        <taxon>Pterygota</taxon>
        <taxon>Neoptera</taxon>
        <taxon>Endopterygota</taxon>
        <taxon>Lepidoptera</taxon>
        <taxon>Glossata</taxon>
        <taxon>Ditrysia</taxon>
        <taxon>Bombycoidea</taxon>
        <taxon>Sphingidae</taxon>
        <taxon>Sphinginae</taxon>
        <taxon>Sphingini</taxon>
        <taxon>Manduca</taxon>
    </lineage>
</organism>
<evidence type="ECO:0000256" key="8">
    <source>
        <dbReference type="PROSITE-ProRule" id="PRU01263"/>
    </source>
</evidence>
<reference evidence="11" key="2">
    <citation type="submission" date="2020-12" db="EMBL/GenBank/DDBJ databases">
        <authorList>
            <person name="Kanost M."/>
        </authorList>
    </citation>
    <scope>NUCLEOTIDE SEQUENCE</scope>
</reference>
<feature type="domain" description="C2H2-type" evidence="9">
    <location>
        <begin position="410"/>
        <end position="438"/>
    </location>
</feature>
<keyword evidence="3 7" id="KW-0863">Zinc-finger</keyword>
<keyword evidence="1 8" id="KW-0479">Metal-binding</keyword>
<dbReference type="Pfam" id="PF00096">
    <property type="entry name" value="zf-C2H2"/>
    <property type="match status" value="3"/>
</dbReference>
<evidence type="ECO:0000313" key="12">
    <source>
        <dbReference type="Proteomes" id="UP000791440"/>
    </source>
</evidence>
<feature type="domain" description="ZAD" evidence="10">
    <location>
        <begin position="7"/>
        <end position="84"/>
    </location>
</feature>
<evidence type="ECO:0000259" key="9">
    <source>
        <dbReference type="PROSITE" id="PS50157"/>
    </source>
</evidence>
<dbReference type="GO" id="GO:0000978">
    <property type="term" value="F:RNA polymerase II cis-regulatory region sequence-specific DNA binding"/>
    <property type="evidence" value="ECO:0007669"/>
    <property type="project" value="TreeGrafter"/>
</dbReference>
<keyword evidence="2" id="KW-0677">Repeat</keyword>
<evidence type="ECO:0000256" key="3">
    <source>
        <dbReference type="ARBA" id="ARBA00022771"/>
    </source>
</evidence>
<dbReference type="Proteomes" id="UP000791440">
    <property type="component" value="Unassembled WGS sequence"/>
</dbReference>
<accession>A0A922CUT8</accession>
<dbReference type="FunFam" id="3.30.160.60:FF:000624">
    <property type="entry name" value="zinc finger protein 697"/>
    <property type="match status" value="1"/>
</dbReference>
<feature type="domain" description="C2H2-type" evidence="9">
    <location>
        <begin position="554"/>
        <end position="581"/>
    </location>
</feature>
<dbReference type="GO" id="GO:0000981">
    <property type="term" value="F:DNA-binding transcription factor activity, RNA polymerase II-specific"/>
    <property type="evidence" value="ECO:0007669"/>
    <property type="project" value="TreeGrafter"/>
</dbReference>
<dbReference type="SUPFAM" id="SSF57667">
    <property type="entry name" value="beta-beta-alpha zinc fingers"/>
    <property type="match status" value="5"/>
</dbReference>
<dbReference type="InterPro" id="IPR036236">
    <property type="entry name" value="Znf_C2H2_sf"/>
</dbReference>
<feature type="binding site" evidence="8">
    <location>
        <position position="12"/>
    </location>
    <ligand>
        <name>Zn(2+)</name>
        <dbReference type="ChEBI" id="CHEBI:29105"/>
    </ligand>
</feature>
<feature type="binding site" evidence="8">
    <location>
        <position position="57"/>
    </location>
    <ligand>
        <name>Zn(2+)</name>
        <dbReference type="ChEBI" id="CHEBI:29105"/>
    </ligand>
</feature>
<evidence type="ECO:0000256" key="5">
    <source>
        <dbReference type="ARBA" id="ARBA00023242"/>
    </source>
</evidence>
<dbReference type="InterPro" id="IPR013087">
    <property type="entry name" value="Znf_C2H2_type"/>
</dbReference>
<dbReference type="PROSITE" id="PS00028">
    <property type="entry name" value="ZINC_FINGER_C2H2_1"/>
    <property type="match status" value="9"/>
</dbReference>
<feature type="domain" description="C2H2-type" evidence="9">
    <location>
        <begin position="262"/>
        <end position="289"/>
    </location>
</feature>
<feature type="domain" description="C2H2-type" evidence="9">
    <location>
        <begin position="498"/>
        <end position="525"/>
    </location>
</feature>
<dbReference type="OrthoDB" id="8117402at2759"/>
<dbReference type="PANTHER" id="PTHR24388">
    <property type="entry name" value="ZINC FINGER PROTEIN"/>
    <property type="match status" value="1"/>
</dbReference>
<gene>
    <name evidence="11" type="ORF">O3G_MSEX011235</name>
</gene>
<dbReference type="InterPro" id="IPR012934">
    <property type="entry name" value="Znf_AD"/>
</dbReference>
<dbReference type="PROSITE" id="PS50157">
    <property type="entry name" value="ZINC_FINGER_C2H2_2"/>
    <property type="match status" value="9"/>
</dbReference>
<comment type="caution">
    <text evidence="11">The sequence shown here is derived from an EMBL/GenBank/DDBJ whole genome shotgun (WGS) entry which is preliminary data.</text>
</comment>
<dbReference type="GO" id="GO:0005634">
    <property type="term" value="C:nucleus"/>
    <property type="evidence" value="ECO:0007669"/>
    <property type="project" value="InterPro"/>
</dbReference>
<evidence type="ECO:0000256" key="7">
    <source>
        <dbReference type="PROSITE-ProRule" id="PRU00042"/>
    </source>
</evidence>
<proteinExistence type="inferred from homology"/>